<dbReference type="InterPro" id="IPR026046">
    <property type="entry name" value="UBIAD1"/>
</dbReference>
<comment type="subcellular location">
    <subcellularLocation>
        <location evidence="1">Membrane</location>
        <topology evidence="1">Multi-pass membrane protein</topology>
    </subcellularLocation>
</comment>
<dbReference type="PATRIC" id="fig|1423805.4.peg.1778"/>
<evidence type="ECO:0000256" key="3">
    <source>
        <dbReference type="ARBA" id="ARBA00022428"/>
    </source>
</evidence>
<feature type="transmembrane region" description="Helical" evidence="8">
    <location>
        <begin position="50"/>
        <end position="74"/>
    </location>
</feature>
<feature type="transmembrane region" description="Helical" evidence="8">
    <location>
        <begin position="24"/>
        <end position="44"/>
    </location>
</feature>
<feature type="transmembrane region" description="Helical" evidence="8">
    <location>
        <begin position="94"/>
        <end position="118"/>
    </location>
</feature>
<evidence type="ECO:0000256" key="2">
    <source>
        <dbReference type="ARBA" id="ARBA00004863"/>
    </source>
</evidence>
<evidence type="ECO:0000313" key="9">
    <source>
        <dbReference type="EMBL" id="KRL50616.1"/>
    </source>
</evidence>
<keyword evidence="3" id="KW-0474">Menaquinone biosynthesis</keyword>
<dbReference type="GO" id="GO:0004659">
    <property type="term" value="F:prenyltransferase activity"/>
    <property type="evidence" value="ECO:0007669"/>
    <property type="project" value="InterPro"/>
</dbReference>
<dbReference type="EMBL" id="AZFC01000001">
    <property type="protein sequence ID" value="KRL50616.1"/>
    <property type="molecule type" value="Genomic_DNA"/>
</dbReference>
<feature type="transmembrane region" description="Helical" evidence="8">
    <location>
        <begin position="124"/>
        <end position="144"/>
    </location>
</feature>
<evidence type="ECO:0000256" key="4">
    <source>
        <dbReference type="ARBA" id="ARBA00022679"/>
    </source>
</evidence>
<comment type="pathway">
    <text evidence="2">Quinol/quinone metabolism; menaquinone biosynthesis.</text>
</comment>
<protein>
    <submittedName>
        <fullName evidence="9">Prenyltransferase</fullName>
    </submittedName>
</protein>
<gene>
    <name evidence="9" type="ORF">FD37_GL001736</name>
</gene>
<feature type="transmembrane region" description="Helical" evidence="8">
    <location>
        <begin position="156"/>
        <end position="175"/>
    </location>
</feature>
<proteinExistence type="predicted"/>
<keyword evidence="4 9" id="KW-0808">Transferase</keyword>
<dbReference type="GO" id="GO:0009234">
    <property type="term" value="P:menaquinone biosynthetic process"/>
    <property type="evidence" value="ECO:0007669"/>
    <property type="project" value="UniProtKB-UniPathway"/>
</dbReference>
<dbReference type="CDD" id="cd13962">
    <property type="entry name" value="PT_UbiA_UBIAD1"/>
    <property type="match status" value="1"/>
</dbReference>
<keyword evidence="5 8" id="KW-0812">Transmembrane</keyword>
<dbReference type="Proteomes" id="UP000051835">
    <property type="component" value="Unassembled WGS sequence"/>
</dbReference>
<feature type="transmembrane region" description="Helical" evidence="8">
    <location>
        <begin position="181"/>
        <end position="203"/>
    </location>
</feature>
<feature type="transmembrane region" description="Helical" evidence="8">
    <location>
        <begin position="291"/>
        <end position="310"/>
    </location>
</feature>
<evidence type="ECO:0000256" key="5">
    <source>
        <dbReference type="ARBA" id="ARBA00022692"/>
    </source>
</evidence>
<organism evidence="9 10">
    <name type="scientific">Levilactobacillus spicheri DSM 15429</name>
    <dbReference type="NCBI Taxonomy" id="1423805"/>
    <lineage>
        <taxon>Bacteria</taxon>
        <taxon>Bacillati</taxon>
        <taxon>Bacillota</taxon>
        <taxon>Bacilli</taxon>
        <taxon>Lactobacillales</taxon>
        <taxon>Lactobacillaceae</taxon>
        <taxon>Levilactobacillus</taxon>
    </lineage>
</organism>
<name>A0A0R1RBM5_9LACO</name>
<dbReference type="UniPathway" id="UPA00079"/>
<keyword evidence="6 8" id="KW-1133">Transmembrane helix</keyword>
<reference evidence="9 10" key="1">
    <citation type="journal article" date="2015" name="Genome Announc.">
        <title>Expanding the biotechnology potential of lactobacilli through comparative genomics of 213 strains and associated genera.</title>
        <authorList>
            <person name="Sun Z."/>
            <person name="Harris H.M."/>
            <person name="McCann A."/>
            <person name="Guo C."/>
            <person name="Argimon S."/>
            <person name="Zhang W."/>
            <person name="Yang X."/>
            <person name="Jeffery I.B."/>
            <person name="Cooney J.C."/>
            <person name="Kagawa T.F."/>
            <person name="Liu W."/>
            <person name="Song Y."/>
            <person name="Salvetti E."/>
            <person name="Wrobel A."/>
            <person name="Rasinkangas P."/>
            <person name="Parkhill J."/>
            <person name="Rea M.C."/>
            <person name="O'Sullivan O."/>
            <person name="Ritari J."/>
            <person name="Douillard F.P."/>
            <person name="Paul Ross R."/>
            <person name="Yang R."/>
            <person name="Briner A.E."/>
            <person name="Felis G.E."/>
            <person name="de Vos W.M."/>
            <person name="Barrangou R."/>
            <person name="Klaenhammer T.R."/>
            <person name="Caufield P.W."/>
            <person name="Cui Y."/>
            <person name="Zhang H."/>
            <person name="O'Toole P.W."/>
        </authorList>
    </citation>
    <scope>NUCLEOTIDE SEQUENCE [LARGE SCALE GENOMIC DNA]</scope>
    <source>
        <strain evidence="9 10">DSM 15429</strain>
    </source>
</reference>
<evidence type="ECO:0000256" key="7">
    <source>
        <dbReference type="ARBA" id="ARBA00023136"/>
    </source>
</evidence>
<evidence type="ECO:0000313" key="10">
    <source>
        <dbReference type="Proteomes" id="UP000051835"/>
    </source>
</evidence>
<dbReference type="InterPro" id="IPR044878">
    <property type="entry name" value="UbiA_sf"/>
</dbReference>
<dbReference type="InterPro" id="IPR000537">
    <property type="entry name" value="UbiA_prenyltransferase"/>
</dbReference>
<dbReference type="Gene3D" id="1.10.357.140">
    <property type="entry name" value="UbiA prenyltransferase"/>
    <property type="match status" value="1"/>
</dbReference>
<evidence type="ECO:0000256" key="6">
    <source>
        <dbReference type="ARBA" id="ARBA00022989"/>
    </source>
</evidence>
<feature type="transmembrane region" description="Helical" evidence="8">
    <location>
        <begin position="251"/>
        <end position="271"/>
    </location>
</feature>
<evidence type="ECO:0000256" key="1">
    <source>
        <dbReference type="ARBA" id="ARBA00004141"/>
    </source>
</evidence>
<dbReference type="RefSeq" id="WP_082605078.1">
    <property type="nucleotide sequence ID" value="NZ_AZFC01000001.1"/>
</dbReference>
<dbReference type="GO" id="GO:0042371">
    <property type="term" value="P:vitamin K biosynthetic process"/>
    <property type="evidence" value="ECO:0007669"/>
    <property type="project" value="TreeGrafter"/>
</dbReference>
<dbReference type="PANTHER" id="PTHR13929">
    <property type="entry name" value="1,4-DIHYDROXY-2-NAPHTHOATE OCTAPRENYLTRANSFERASE"/>
    <property type="match status" value="1"/>
</dbReference>
<dbReference type="PANTHER" id="PTHR13929:SF0">
    <property type="entry name" value="UBIA PRENYLTRANSFERASE DOMAIN-CONTAINING PROTEIN 1"/>
    <property type="match status" value="1"/>
</dbReference>
<evidence type="ECO:0000256" key="8">
    <source>
        <dbReference type="SAM" id="Phobius"/>
    </source>
</evidence>
<comment type="caution">
    <text evidence="9">The sequence shown here is derived from an EMBL/GenBank/DDBJ whole genome shotgun (WGS) entry which is preliminary data.</text>
</comment>
<sequence length="311" mass="34515">MILEGEFHVKQWLTWPVFYELTEIYTAPLNVLWFVLGAAIAQYHVGTVDWGNVALCLVDVFIFDLAVNVADNYYDYRHARDRAYREQTNPIGRLHLPVAGVGRLAGGLYALSAVPGLWLVARTGWPVLALGAVGYVVGIFYTAGPHPINATPVSETVVALAIAYLIQLTCVYVSIYGRQPLTWSIVGTTFLLCLPLTLIFFTLQLANDTADRDEDIANRRFTLAYYLGKRGAVRVIQGLLVLGSLWPLVNLWLGIAPGITGLAVILLPVMWRGMRPFFAVQDKQRTFMTTVKSASLFFLAYPLLFAVGAWV</sequence>
<dbReference type="Pfam" id="PF01040">
    <property type="entry name" value="UbiA"/>
    <property type="match status" value="1"/>
</dbReference>
<dbReference type="AlphaFoldDB" id="A0A0R1RBM5"/>
<accession>A0A0R1RBM5</accession>
<keyword evidence="7 8" id="KW-0472">Membrane</keyword>
<dbReference type="GO" id="GO:0016020">
    <property type="term" value="C:membrane"/>
    <property type="evidence" value="ECO:0007669"/>
    <property type="project" value="UniProtKB-SubCell"/>
</dbReference>